<name>A0A0R3SAF5_HYMDI</name>
<dbReference type="WBParaSite" id="HDID_0000133001-mRNA-1">
    <property type="protein sequence ID" value="HDID_0000133001-mRNA-1"/>
    <property type="gene ID" value="HDID_0000133001"/>
</dbReference>
<protein>
    <submittedName>
        <fullName evidence="1 3">Uncharacterized protein</fullName>
    </submittedName>
</protein>
<accession>A0A0R3SAF5</accession>
<reference evidence="3" key="1">
    <citation type="submission" date="2017-02" db="UniProtKB">
        <authorList>
            <consortium name="WormBaseParasite"/>
        </authorList>
    </citation>
    <scope>IDENTIFICATION</scope>
</reference>
<organism evidence="3">
    <name type="scientific">Hymenolepis diminuta</name>
    <name type="common">Rat tapeworm</name>
    <dbReference type="NCBI Taxonomy" id="6216"/>
    <lineage>
        <taxon>Eukaryota</taxon>
        <taxon>Metazoa</taxon>
        <taxon>Spiralia</taxon>
        <taxon>Lophotrochozoa</taxon>
        <taxon>Platyhelminthes</taxon>
        <taxon>Cestoda</taxon>
        <taxon>Eucestoda</taxon>
        <taxon>Cyclophyllidea</taxon>
        <taxon>Hymenolepididae</taxon>
        <taxon>Hymenolepis</taxon>
    </lineage>
</organism>
<evidence type="ECO:0000313" key="1">
    <source>
        <dbReference type="EMBL" id="VDL18792.1"/>
    </source>
</evidence>
<proteinExistence type="predicted"/>
<evidence type="ECO:0000313" key="2">
    <source>
        <dbReference type="Proteomes" id="UP000274504"/>
    </source>
</evidence>
<reference evidence="1 2" key="2">
    <citation type="submission" date="2018-11" db="EMBL/GenBank/DDBJ databases">
        <authorList>
            <consortium name="Pathogen Informatics"/>
        </authorList>
    </citation>
    <scope>NUCLEOTIDE SEQUENCE [LARGE SCALE GENOMIC DNA]</scope>
</reference>
<gene>
    <name evidence="1" type="ORF">HDID_LOCUS1331</name>
</gene>
<evidence type="ECO:0000313" key="3">
    <source>
        <dbReference type="WBParaSite" id="HDID_0000133001-mRNA-1"/>
    </source>
</evidence>
<dbReference type="Proteomes" id="UP000274504">
    <property type="component" value="Unassembled WGS sequence"/>
</dbReference>
<dbReference type="AlphaFoldDB" id="A0A0R3SAF5"/>
<dbReference type="EMBL" id="UYSG01000240">
    <property type="protein sequence ID" value="VDL18792.1"/>
    <property type="molecule type" value="Genomic_DNA"/>
</dbReference>
<sequence length="93" mass="10367">MIGDHPDVVLLSDTMLFSLLHAFDDSSSPMTSITSLYSLHQKYSFCPRFNLKMPSETESGLRVNADAYVETLQTILKPPWIDGVANEGPYVSQ</sequence>